<feature type="compositionally biased region" description="Low complexity" evidence="1">
    <location>
        <begin position="1"/>
        <end position="23"/>
    </location>
</feature>
<dbReference type="RefSeq" id="XP_030385918.1">
    <property type="nucleotide sequence ID" value="XM_030530058.1"/>
</dbReference>
<dbReference type="AlphaFoldDB" id="A0A6J2UES8"/>
<feature type="region of interest" description="Disordered" evidence="1">
    <location>
        <begin position="1"/>
        <end position="48"/>
    </location>
</feature>
<protein>
    <submittedName>
        <fullName evidence="3">Uncharacterized protein LOC115632773</fullName>
    </submittedName>
</protein>
<organism evidence="2 3">
    <name type="scientific">Drosophila lebanonensis</name>
    <name type="common">Fruit fly</name>
    <name type="synonym">Scaptodrosophila lebanonensis</name>
    <dbReference type="NCBI Taxonomy" id="7225"/>
    <lineage>
        <taxon>Eukaryota</taxon>
        <taxon>Metazoa</taxon>
        <taxon>Ecdysozoa</taxon>
        <taxon>Arthropoda</taxon>
        <taxon>Hexapoda</taxon>
        <taxon>Insecta</taxon>
        <taxon>Pterygota</taxon>
        <taxon>Neoptera</taxon>
        <taxon>Endopterygota</taxon>
        <taxon>Diptera</taxon>
        <taxon>Brachycera</taxon>
        <taxon>Muscomorpha</taxon>
        <taxon>Ephydroidea</taxon>
        <taxon>Drosophilidae</taxon>
        <taxon>Scaptodrosophila</taxon>
    </lineage>
</organism>
<evidence type="ECO:0000313" key="2">
    <source>
        <dbReference type="Proteomes" id="UP000504634"/>
    </source>
</evidence>
<feature type="compositionally biased region" description="Gly residues" evidence="1">
    <location>
        <begin position="24"/>
        <end position="37"/>
    </location>
</feature>
<name>A0A6J2UES8_DROLE</name>
<reference evidence="3" key="1">
    <citation type="submission" date="2025-08" db="UniProtKB">
        <authorList>
            <consortium name="RefSeq"/>
        </authorList>
    </citation>
    <scope>IDENTIFICATION</scope>
    <source>
        <strain evidence="3">11010-0011.00</strain>
        <tissue evidence="3">Whole body</tissue>
    </source>
</reference>
<evidence type="ECO:0000256" key="1">
    <source>
        <dbReference type="SAM" id="MobiDB-lite"/>
    </source>
</evidence>
<dbReference type="GeneID" id="115632773"/>
<gene>
    <name evidence="3" type="primary">LOC115632773</name>
</gene>
<accession>A0A6J2UES8</accession>
<sequence length="218" mass="24788">MAEGGPEAPPGEESTAAAGAEGEAPGGGAGGGGAGEGEAGDDDGKDETVAATERTISIPKFETDEFGNWVYNPWAVTFGKIWQDTRFNIVGRYTIPRMRLESKMVFDYYLSASKYSTVCMGRSTVYNKPRVMKWLSNNVYNQTHEHRPVWLGIRREIYEHGNSEECHTSKFNAFRRYFECAMRRNQRVEYMIPQYPLHQLGYNGHYWGNLPREEKEQH</sequence>
<evidence type="ECO:0000313" key="3">
    <source>
        <dbReference type="RefSeq" id="XP_030385918.1"/>
    </source>
</evidence>
<dbReference type="OrthoDB" id="7882950at2759"/>
<proteinExistence type="predicted"/>
<keyword evidence="2" id="KW-1185">Reference proteome</keyword>
<dbReference type="Proteomes" id="UP000504634">
    <property type="component" value="Unplaced"/>
</dbReference>